<keyword evidence="3 5" id="KW-0863">Zinc-finger</keyword>
<dbReference type="PROSITE" id="PS51188">
    <property type="entry name" value="ZF_CR"/>
    <property type="match status" value="1"/>
</dbReference>
<dbReference type="InterPro" id="IPR036869">
    <property type="entry name" value="J_dom_sf"/>
</dbReference>
<dbReference type="SUPFAM" id="SSF57938">
    <property type="entry name" value="DnaJ/Hsp40 cysteine-rich domain"/>
    <property type="match status" value="1"/>
</dbReference>
<dbReference type="AlphaFoldDB" id="A0A8H5CIV7"/>
<dbReference type="InterPro" id="IPR001305">
    <property type="entry name" value="HSP_DnaJ_Cys-rich_dom"/>
</dbReference>
<dbReference type="Gene3D" id="3.40.50.880">
    <property type="match status" value="1"/>
</dbReference>
<keyword evidence="1 5" id="KW-0479">Metal-binding</keyword>
<evidence type="ECO:0000313" key="10">
    <source>
        <dbReference type="Proteomes" id="UP000541558"/>
    </source>
</evidence>
<evidence type="ECO:0000259" key="7">
    <source>
        <dbReference type="PROSITE" id="PS50076"/>
    </source>
</evidence>
<keyword evidence="10" id="KW-1185">Reference proteome</keyword>
<proteinExistence type="predicted"/>
<gene>
    <name evidence="9" type="ORF">D9611_001608</name>
</gene>
<dbReference type="PROSITE" id="PS00636">
    <property type="entry name" value="DNAJ_1"/>
    <property type="match status" value="1"/>
</dbReference>
<evidence type="ECO:0000256" key="1">
    <source>
        <dbReference type="ARBA" id="ARBA00022723"/>
    </source>
</evidence>
<name>A0A8H5CIV7_9AGAR</name>
<dbReference type="Proteomes" id="UP000541558">
    <property type="component" value="Unassembled WGS sequence"/>
</dbReference>
<evidence type="ECO:0000256" key="4">
    <source>
        <dbReference type="ARBA" id="ARBA00022833"/>
    </source>
</evidence>
<feature type="domain" description="J" evidence="7">
    <location>
        <begin position="6"/>
        <end position="71"/>
    </location>
</feature>
<evidence type="ECO:0000313" key="9">
    <source>
        <dbReference type="EMBL" id="KAF5342348.1"/>
    </source>
</evidence>
<dbReference type="CDD" id="cd10719">
    <property type="entry name" value="DnaJ_zf"/>
    <property type="match status" value="1"/>
</dbReference>
<dbReference type="Pfam" id="PF00226">
    <property type="entry name" value="DnaJ"/>
    <property type="match status" value="1"/>
</dbReference>
<keyword evidence="4 5" id="KW-0862">Zinc</keyword>
<feature type="zinc finger region" description="CR-type" evidence="5">
    <location>
        <begin position="129"/>
        <end position="215"/>
    </location>
</feature>
<dbReference type="Gene3D" id="1.10.287.110">
    <property type="entry name" value="DnaJ domain"/>
    <property type="match status" value="1"/>
</dbReference>
<keyword evidence="2" id="KW-0677">Repeat</keyword>
<dbReference type="Gene3D" id="2.10.230.10">
    <property type="entry name" value="Heat shock protein DnaJ, cysteine-rich domain"/>
    <property type="match status" value="1"/>
</dbReference>
<dbReference type="GO" id="GO:0030544">
    <property type="term" value="F:Hsp70 protein binding"/>
    <property type="evidence" value="ECO:0007669"/>
    <property type="project" value="InterPro"/>
</dbReference>
<dbReference type="Pfam" id="PF01556">
    <property type="entry name" value="DnaJ_C"/>
    <property type="match status" value="1"/>
</dbReference>
<dbReference type="PRINTS" id="PR00625">
    <property type="entry name" value="JDOMAIN"/>
</dbReference>
<dbReference type="GO" id="GO:0008270">
    <property type="term" value="F:zinc ion binding"/>
    <property type="evidence" value="ECO:0007669"/>
    <property type="project" value="UniProtKB-KW"/>
</dbReference>
<dbReference type="InterPro" id="IPR008971">
    <property type="entry name" value="HSP40/DnaJ_pept-bd"/>
</dbReference>
<dbReference type="FunFam" id="2.10.230.10:FF:000001">
    <property type="entry name" value="DnaJ subfamily A member 2"/>
    <property type="match status" value="1"/>
</dbReference>
<evidence type="ECO:0000259" key="8">
    <source>
        <dbReference type="PROSITE" id="PS51188"/>
    </source>
</evidence>
<dbReference type="Gene3D" id="2.60.260.20">
    <property type="entry name" value="Urease metallochaperone UreE, N-terminal domain"/>
    <property type="match status" value="2"/>
</dbReference>
<dbReference type="GO" id="GO:0051082">
    <property type="term" value="F:unfolded protein binding"/>
    <property type="evidence" value="ECO:0007669"/>
    <property type="project" value="InterPro"/>
</dbReference>
<dbReference type="CDD" id="cd10747">
    <property type="entry name" value="DnaJ_C"/>
    <property type="match status" value="1"/>
</dbReference>
<evidence type="ECO:0000256" key="2">
    <source>
        <dbReference type="ARBA" id="ARBA00022737"/>
    </source>
</evidence>
<feature type="region of interest" description="Disordered" evidence="6">
    <location>
        <begin position="1"/>
        <end position="44"/>
    </location>
</feature>
<evidence type="ECO:0000256" key="5">
    <source>
        <dbReference type="PROSITE-ProRule" id="PRU00546"/>
    </source>
</evidence>
<dbReference type="InterPro" id="IPR029062">
    <property type="entry name" value="Class_I_gatase-like"/>
</dbReference>
<dbReference type="InterPro" id="IPR029010">
    <property type="entry name" value="ThuA-like"/>
</dbReference>
<dbReference type="InterPro" id="IPR044713">
    <property type="entry name" value="DNJA1/2-like"/>
</dbReference>
<dbReference type="SMART" id="SM00271">
    <property type="entry name" value="DnaJ"/>
    <property type="match status" value="1"/>
</dbReference>
<dbReference type="Pfam" id="PF06283">
    <property type="entry name" value="ThuA"/>
    <property type="match status" value="1"/>
</dbReference>
<evidence type="ECO:0000256" key="3">
    <source>
        <dbReference type="ARBA" id="ARBA00022771"/>
    </source>
</evidence>
<feature type="region of interest" description="Disordered" evidence="6">
    <location>
        <begin position="682"/>
        <end position="704"/>
    </location>
</feature>
<dbReference type="OrthoDB" id="550424at2759"/>
<dbReference type="PROSITE" id="PS50076">
    <property type="entry name" value="DNAJ_2"/>
    <property type="match status" value="1"/>
</dbReference>
<dbReference type="CDD" id="cd06257">
    <property type="entry name" value="DnaJ"/>
    <property type="match status" value="1"/>
</dbReference>
<dbReference type="SUPFAM" id="SSF46565">
    <property type="entry name" value="Chaperone J-domain"/>
    <property type="match status" value="1"/>
</dbReference>
<dbReference type="Pfam" id="PF00684">
    <property type="entry name" value="DnaJ_CXXCXGXG"/>
    <property type="match status" value="1"/>
</dbReference>
<dbReference type="SUPFAM" id="SSF52317">
    <property type="entry name" value="Class I glutamine amidotransferase-like"/>
    <property type="match status" value="1"/>
</dbReference>
<dbReference type="SUPFAM" id="SSF49493">
    <property type="entry name" value="HSP40/DnaJ peptide-binding domain"/>
    <property type="match status" value="2"/>
</dbReference>
<dbReference type="InterPro" id="IPR001623">
    <property type="entry name" value="DnaJ_domain"/>
</dbReference>
<reference evidence="9 10" key="1">
    <citation type="journal article" date="2020" name="ISME J.">
        <title>Uncovering the hidden diversity of litter-decomposition mechanisms in mushroom-forming fungi.</title>
        <authorList>
            <person name="Floudas D."/>
            <person name="Bentzer J."/>
            <person name="Ahren D."/>
            <person name="Johansson T."/>
            <person name="Persson P."/>
            <person name="Tunlid A."/>
        </authorList>
    </citation>
    <scope>NUCLEOTIDE SEQUENCE [LARGE SCALE GENOMIC DNA]</scope>
    <source>
        <strain evidence="9 10">CBS 175.51</strain>
    </source>
</reference>
<dbReference type="InterPro" id="IPR018253">
    <property type="entry name" value="DnaJ_domain_CS"/>
</dbReference>
<dbReference type="FunFam" id="2.60.260.20:FF:000003">
    <property type="entry name" value="DnaJ subfamily A member 2"/>
    <property type="match status" value="1"/>
</dbReference>
<dbReference type="EMBL" id="JAACJK010000001">
    <property type="protein sequence ID" value="KAF5342348.1"/>
    <property type="molecule type" value="Genomic_DNA"/>
</dbReference>
<dbReference type="InterPro" id="IPR002939">
    <property type="entry name" value="DnaJ_C"/>
</dbReference>
<dbReference type="InterPro" id="IPR036410">
    <property type="entry name" value="HSP_DnaJ_Cys-rich_dom_sf"/>
</dbReference>
<evidence type="ECO:0000256" key="6">
    <source>
        <dbReference type="SAM" id="MobiDB-lite"/>
    </source>
</evidence>
<dbReference type="GO" id="GO:0006457">
    <property type="term" value="P:protein folding"/>
    <property type="evidence" value="ECO:0007669"/>
    <property type="project" value="InterPro"/>
</dbReference>
<feature type="domain" description="CR-type" evidence="8">
    <location>
        <begin position="129"/>
        <end position="215"/>
    </location>
</feature>
<comment type="caution">
    <text evidence="9">The sequence shown here is derived from an EMBL/GenBank/DDBJ whole genome shotgun (WGS) entry which is preliminary data.</text>
</comment>
<accession>A0A8H5CIV7</accession>
<dbReference type="PANTHER" id="PTHR43888">
    <property type="entry name" value="DNAJ-LIKE-2, ISOFORM A-RELATED"/>
    <property type="match status" value="1"/>
</dbReference>
<protein>
    <recommendedName>
        <fullName evidence="11">DnaJ-domain-containing protein</fullName>
    </recommendedName>
</protein>
<sequence length="704" mass="77272">MPVETELYELLGVSPDSSPDDIKKAYKKKAKEHHPDKNINDPDAGQKFQEMAAAYEILNDPDAREVYDRHGMDGLSKGAGGGGDPNDMFAQFFAQSGMFGFDFGAPPRRSKGENTTVPYEVTLEDLYNGKTVKMNMEKEAVCSHCHGSGARGNAKPKQCSTCDGKGWTTVTQATGSRDRMHVARQQCRDCKGAGERLKEKERCKKCKGQKVVTEKNRQEIHVERGSPDRHRIVLRGAGDEYPGIPPGDVTFLLKTQKHESFERIGDDLITHVTITLSEALLGFDRILVTHLDGRGIKVSSPPGKVIKPQETIILRGEGMPIYKRPDDKGDMHVILTLEMPDDQWLKSIDLKALASLLPPKKKELEPLPAIVDEVPYEESDIGDLRSSFLDHEAFEGQFDEHDSDWSDEDDENGLASILYVGAQRSAPRVLIYSATAAYRHDSIPTAIRVLKENGASINTTFDATEDRTFFTDSNLKSYDAIVFLSNTGEVLDDYGKAALENYFNSGGNFVGIHSASDSLRNTTFFVRQLVLHNKTDANGSAGAKFDYHPELQEATVDVIAPSHPSTNKLPQAWKVRDEMYNFESDPRSLGAVVVLAADESSYTDTRERKFDQGTPHPLAWYQEHAAGVDARSGTAGRSFYTSLGHLNETWEDSVFLGHVLGGIGWVLQSNTTRAFNSSGLVGNAGSSSANGGESGTTPGSSSNP</sequence>
<evidence type="ECO:0008006" key="11">
    <source>
        <dbReference type="Google" id="ProtNLM"/>
    </source>
</evidence>
<organism evidence="9 10">
    <name type="scientific">Ephemerocybe angulata</name>
    <dbReference type="NCBI Taxonomy" id="980116"/>
    <lineage>
        <taxon>Eukaryota</taxon>
        <taxon>Fungi</taxon>
        <taxon>Dikarya</taxon>
        <taxon>Basidiomycota</taxon>
        <taxon>Agaricomycotina</taxon>
        <taxon>Agaricomycetes</taxon>
        <taxon>Agaricomycetidae</taxon>
        <taxon>Agaricales</taxon>
        <taxon>Agaricineae</taxon>
        <taxon>Psathyrellaceae</taxon>
        <taxon>Ephemerocybe</taxon>
    </lineage>
</organism>